<feature type="region of interest" description="Disordered" evidence="1">
    <location>
        <begin position="1"/>
        <end position="39"/>
    </location>
</feature>
<sequence>MEASFAAADGRSRAAIVRPATAPRGRARADVGPRHTPDRPRWRGLRSAIRWPVMIRLRFSCLAALLVPGPTLVGCVVEKDLDVAGGSAGGSGVHPTGSAEPGTGESTLAVGSGSTTTTSGGPDDPPTSGPTGDVEPGTTTADPTSTTTSDTSATTGDASTTTGDDAPAVLGFAADIQPIFSDYCTCHGDGQPEPDLGIGRAYDSIVGVPASDVKGMALVAPGSPEDSYLWHKVAGSQSQVGGAGKRMPPNDELQPGDLAAIEQWIADGALP</sequence>
<name>A0A1I2GYN9_9BACT</name>
<dbReference type="EMBL" id="FOMX01000036">
    <property type="protein sequence ID" value="SFF22179.1"/>
    <property type="molecule type" value="Genomic_DNA"/>
</dbReference>
<feature type="compositionally biased region" description="Low complexity" evidence="1">
    <location>
        <begin position="111"/>
        <end position="122"/>
    </location>
</feature>
<accession>A0A1I2GYN9</accession>
<gene>
    <name evidence="2" type="ORF">SAMN02745121_07575</name>
</gene>
<evidence type="ECO:0000256" key="1">
    <source>
        <dbReference type="SAM" id="MobiDB-lite"/>
    </source>
</evidence>
<feature type="compositionally biased region" description="Low complexity" evidence="1">
    <location>
        <begin position="129"/>
        <end position="166"/>
    </location>
</feature>
<dbReference type="STRING" id="54.SAMN02745121_07575"/>
<proteinExistence type="predicted"/>
<evidence type="ECO:0000313" key="2">
    <source>
        <dbReference type="EMBL" id="SFF22179.1"/>
    </source>
</evidence>
<keyword evidence="3" id="KW-1185">Reference proteome</keyword>
<reference evidence="3" key="1">
    <citation type="submission" date="2016-10" db="EMBL/GenBank/DDBJ databases">
        <authorList>
            <person name="Varghese N."/>
            <person name="Submissions S."/>
        </authorList>
    </citation>
    <scope>NUCLEOTIDE SEQUENCE [LARGE SCALE GENOMIC DNA]</scope>
    <source>
        <strain evidence="3">ATCC 25963</strain>
    </source>
</reference>
<organism evidence="2 3">
    <name type="scientific">Nannocystis exedens</name>
    <dbReference type="NCBI Taxonomy" id="54"/>
    <lineage>
        <taxon>Bacteria</taxon>
        <taxon>Pseudomonadati</taxon>
        <taxon>Myxococcota</taxon>
        <taxon>Polyangia</taxon>
        <taxon>Nannocystales</taxon>
        <taxon>Nannocystaceae</taxon>
        <taxon>Nannocystis</taxon>
    </lineage>
</organism>
<feature type="compositionally biased region" description="Basic and acidic residues" evidence="1">
    <location>
        <begin position="27"/>
        <end position="39"/>
    </location>
</feature>
<dbReference type="Proteomes" id="UP000199400">
    <property type="component" value="Unassembled WGS sequence"/>
</dbReference>
<evidence type="ECO:0008006" key="4">
    <source>
        <dbReference type="Google" id="ProtNLM"/>
    </source>
</evidence>
<feature type="region of interest" description="Disordered" evidence="1">
    <location>
        <begin position="86"/>
        <end position="166"/>
    </location>
</feature>
<protein>
    <recommendedName>
        <fullName evidence="4">Cytochrome c domain-containing protein</fullName>
    </recommendedName>
</protein>
<dbReference type="AlphaFoldDB" id="A0A1I2GYN9"/>
<evidence type="ECO:0000313" key="3">
    <source>
        <dbReference type="Proteomes" id="UP000199400"/>
    </source>
</evidence>